<evidence type="ECO:0000256" key="2">
    <source>
        <dbReference type="ARBA" id="ARBA00022723"/>
    </source>
</evidence>
<dbReference type="STRING" id="5539.A0A3E2GTF1"/>
<evidence type="ECO:0000313" key="10">
    <source>
        <dbReference type="Proteomes" id="UP000258309"/>
    </source>
</evidence>
<dbReference type="PANTHER" id="PTHR40626">
    <property type="entry name" value="MIP31509P"/>
    <property type="match status" value="1"/>
</dbReference>
<comment type="caution">
    <text evidence="9">The sequence shown here is derived from an EMBL/GenBank/DDBJ whole genome shotgun (WGS) entry which is preliminary data.</text>
</comment>
<dbReference type="CDD" id="cd12148">
    <property type="entry name" value="fungal_TF_MHR"/>
    <property type="match status" value="1"/>
</dbReference>
<evidence type="ECO:0000259" key="8">
    <source>
        <dbReference type="Pfam" id="PF04082"/>
    </source>
</evidence>
<dbReference type="GO" id="GO:0000785">
    <property type="term" value="C:chromatin"/>
    <property type="evidence" value="ECO:0007669"/>
    <property type="project" value="TreeGrafter"/>
</dbReference>
<feature type="region of interest" description="Disordered" evidence="7">
    <location>
        <begin position="82"/>
        <end position="102"/>
    </location>
</feature>
<keyword evidence="6" id="KW-0539">Nucleus</keyword>
<dbReference type="Proteomes" id="UP000258309">
    <property type="component" value="Unassembled WGS sequence"/>
</dbReference>
<dbReference type="GO" id="GO:0000981">
    <property type="term" value="F:DNA-binding transcription factor activity, RNA polymerase II-specific"/>
    <property type="evidence" value="ECO:0007669"/>
    <property type="project" value="InterPro"/>
</dbReference>
<sequence length="656" mass="73141">MMEPIDDPMQDFAVFLESIGLSESWELEVLPSIESALLPDDPSLISSRLQLHDAVPQISSVEVYPNQQVAADEVPFSNFGSRLPSLQPESGDSDGRLHNSNHTIKPRSIYNIRTFDHQSFLKRLESFKQILPTGFIPPSRYALSRFLDGFVDGLNEHLPFIHAPTLSIGICNPALVLSLAACGSHYRFEIDKGTELFCAARAILLDLLRRKGHLTPSASTPNYVYSEQTTSYLMHCSEDSGSESDEQMEMVQILLLLTIFATWGKDKGVLQELLSLQGILASMVRAHGLVEAGPHFQVANNSDDGNWSQWVRQERDRRTKFVVYCVSNLHSIMYNTPPLILNSDLGLNMPCSTDLWAARGASDWRSAYESTSNSQISFQTSFMLLFNGSENSSANMTPSTPLGNHILMHAVFQQLYFARQLCLYPLLKQGLQLSDLTSLEDVLRSWKSRWKETPESSTDPRNPAGPIAFTSAALLGQAYVRFHVDLGPHRALITNDPLQIAQALNNAPAIVRSPGLVTALLHAAHALSIPIRLGIDFVARTHSFYWSVHHSLSALEYAFLLTRWLLALPECGLAGLSKHEQRLFLWITCLMDETDMAVTMSTEGRLELVNNVTKMRQLSIAIVRVWARTFKGNTCWGIVDLVSASLKAYADLLEQP</sequence>
<keyword evidence="4" id="KW-0863">Zinc-finger</keyword>
<dbReference type="GO" id="GO:0000978">
    <property type="term" value="F:RNA polymerase II cis-regulatory region sequence-specific DNA binding"/>
    <property type="evidence" value="ECO:0007669"/>
    <property type="project" value="InterPro"/>
</dbReference>
<dbReference type="GO" id="GO:0008270">
    <property type="term" value="F:zinc ion binding"/>
    <property type="evidence" value="ECO:0007669"/>
    <property type="project" value="UniProtKB-KW"/>
</dbReference>
<dbReference type="GO" id="GO:0005634">
    <property type="term" value="C:nucleus"/>
    <property type="evidence" value="ECO:0007669"/>
    <property type="project" value="UniProtKB-SubCell"/>
</dbReference>
<keyword evidence="5" id="KW-0862">Zinc</keyword>
<name>A0A3E2GTF1_SCYLI</name>
<reference evidence="9 10" key="1">
    <citation type="submission" date="2018-05" db="EMBL/GenBank/DDBJ databases">
        <title>Draft genome sequence of Scytalidium lignicola DSM 105466, a ubiquitous saprotrophic fungus.</title>
        <authorList>
            <person name="Buettner E."/>
            <person name="Gebauer A.M."/>
            <person name="Hofrichter M."/>
            <person name="Liers C."/>
            <person name="Kellner H."/>
        </authorList>
    </citation>
    <scope>NUCLEOTIDE SEQUENCE [LARGE SCALE GENOMIC DNA]</scope>
    <source>
        <strain evidence="9 10">DSM 105466</strain>
    </source>
</reference>
<dbReference type="OMA" id="PHFNPSW"/>
<evidence type="ECO:0000256" key="5">
    <source>
        <dbReference type="ARBA" id="ARBA00022833"/>
    </source>
</evidence>
<evidence type="ECO:0000256" key="4">
    <source>
        <dbReference type="ARBA" id="ARBA00022771"/>
    </source>
</evidence>
<keyword evidence="3" id="KW-0677">Repeat</keyword>
<feature type="non-terminal residue" evidence="9">
    <location>
        <position position="656"/>
    </location>
</feature>
<evidence type="ECO:0000256" key="1">
    <source>
        <dbReference type="ARBA" id="ARBA00004123"/>
    </source>
</evidence>
<dbReference type="InterPro" id="IPR007219">
    <property type="entry name" value="XnlR_reg_dom"/>
</dbReference>
<proteinExistence type="predicted"/>
<comment type="subcellular location">
    <subcellularLocation>
        <location evidence="1">Nucleus</location>
    </subcellularLocation>
</comment>
<feature type="domain" description="Xylanolytic transcriptional activator regulatory" evidence="8">
    <location>
        <begin position="148"/>
        <end position="447"/>
    </location>
</feature>
<evidence type="ECO:0000256" key="7">
    <source>
        <dbReference type="SAM" id="MobiDB-lite"/>
    </source>
</evidence>
<dbReference type="PANTHER" id="PTHR40626:SF22">
    <property type="entry name" value="C2H2-TYPE DOMAIN-CONTAINING PROTEIN"/>
    <property type="match status" value="1"/>
</dbReference>
<evidence type="ECO:0000313" key="9">
    <source>
        <dbReference type="EMBL" id="RFU24451.1"/>
    </source>
</evidence>
<dbReference type="GO" id="GO:0006351">
    <property type="term" value="P:DNA-templated transcription"/>
    <property type="evidence" value="ECO:0007669"/>
    <property type="project" value="InterPro"/>
</dbReference>
<protein>
    <recommendedName>
        <fullName evidence="8">Xylanolytic transcriptional activator regulatory domain-containing protein</fullName>
    </recommendedName>
</protein>
<accession>A0A3E2GTF1</accession>
<gene>
    <name evidence="9" type="ORF">B7463_g11885</name>
</gene>
<dbReference type="OrthoDB" id="654211at2759"/>
<keyword evidence="10" id="KW-1185">Reference proteome</keyword>
<dbReference type="EMBL" id="NCSJ02000445">
    <property type="protein sequence ID" value="RFU24451.1"/>
    <property type="molecule type" value="Genomic_DNA"/>
</dbReference>
<keyword evidence="2" id="KW-0479">Metal-binding</keyword>
<feature type="non-terminal residue" evidence="9">
    <location>
        <position position="1"/>
    </location>
</feature>
<dbReference type="InterPro" id="IPR051059">
    <property type="entry name" value="VerF-like"/>
</dbReference>
<evidence type="ECO:0000256" key="6">
    <source>
        <dbReference type="ARBA" id="ARBA00023242"/>
    </source>
</evidence>
<organism evidence="9 10">
    <name type="scientific">Scytalidium lignicola</name>
    <name type="common">Hyphomycete</name>
    <dbReference type="NCBI Taxonomy" id="5539"/>
    <lineage>
        <taxon>Eukaryota</taxon>
        <taxon>Fungi</taxon>
        <taxon>Dikarya</taxon>
        <taxon>Ascomycota</taxon>
        <taxon>Pezizomycotina</taxon>
        <taxon>Leotiomycetes</taxon>
        <taxon>Leotiomycetes incertae sedis</taxon>
        <taxon>Scytalidium</taxon>
    </lineage>
</organism>
<evidence type="ECO:0000256" key="3">
    <source>
        <dbReference type="ARBA" id="ARBA00022737"/>
    </source>
</evidence>
<dbReference type="Pfam" id="PF04082">
    <property type="entry name" value="Fungal_trans"/>
    <property type="match status" value="1"/>
</dbReference>
<dbReference type="AlphaFoldDB" id="A0A3E2GTF1"/>